<dbReference type="InterPro" id="IPR050975">
    <property type="entry name" value="Sleep_regulator"/>
</dbReference>
<evidence type="ECO:0000313" key="10">
    <source>
        <dbReference type="EMBL" id="SSX24082.1"/>
    </source>
</evidence>
<dbReference type="PANTHER" id="PTHR33562:SF2">
    <property type="entry name" value="PROTEIN QUIVER"/>
    <property type="match status" value="1"/>
</dbReference>
<dbReference type="EMBL" id="UFQT01000418">
    <property type="protein sequence ID" value="SSX24153.1"/>
    <property type="molecule type" value="Genomic_DNA"/>
</dbReference>
<dbReference type="GO" id="GO:0030431">
    <property type="term" value="P:sleep"/>
    <property type="evidence" value="ECO:0007669"/>
    <property type="project" value="InterPro"/>
</dbReference>
<dbReference type="OMA" id="DYLFINC"/>
<evidence type="ECO:0000256" key="8">
    <source>
        <dbReference type="ARBA" id="ARBA00023288"/>
    </source>
</evidence>
<keyword evidence="6" id="KW-0472">Membrane</keyword>
<dbReference type="InterPro" id="IPR031424">
    <property type="entry name" value="QVR-like"/>
</dbReference>
<comment type="subcellular location">
    <subcellularLocation>
        <location evidence="1">Membrane</location>
        <topology evidence="1">Lipid-anchor</topology>
        <topology evidence="1">GPI-anchor</topology>
    </subcellularLocation>
</comment>
<reference evidence="11" key="1">
    <citation type="submission" date="2018-07" db="EMBL/GenBank/DDBJ databases">
        <authorList>
            <person name="Quirk P.G."/>
            <person name="Krulwich T.A."/>
        </authorList>
    </citation>
    <scope>NUCLEOTIDE SEQUENCE</scope>
</reference>
<dbReference type="VEuPathDB" id="VectorBase:CSON010272"/>
<keyword evidence="5" id="KW-1133">Transmembrane helix</keyword>
<proteinExistence type="predicted"/>
<keyword evidence="7" id="KW-0325">Glycoprotein</keyword>
<gene>
    <name evidence="11" type="primary">CSON010355</name>
    <name evidence="10" type="synonym">CSON010272</name>
</gene>
<feature type="chain" id="PRO_5033778380" evidence="9">
    <location>
        <begin position="24"/>
        <end position="130"/>
    </location>
</feature>
<dbReference type="GO" id="GO:0032222">
    <property type="term" value="P:regulation of synaptic transmission, cholinergic"/>
    <property type="evidence" value="ECO:0007669"/>
    <property type="project" value="InterPro"/>
</dbReference>
<sequence length="130" mass="14990">MYHLKIIFSVLLYVIFFVHSSTAIHCYNCNSALDPNCVSKNLSDKLKVSCEEFHGKKGFTACRTVIQEIHFEILGGLEPHTRVIRQCSMVKSNYGKPCKRTVGRGWRRYDCDCFTEECNTLNSLDEIPKY</sequence>
<evidence type="ECO:0000256" key="1">
    <source>
        <dbReference type="ARBA" id="ARBA00004589"/>
    </source>
</evidence>
<evidence type="ECO:0000256" key="5">
    <source>
        <dbReference type="ARBA" id="ARBA00022989"/>
    </source>
</evidence>
<name>A0A336M5C4_CULSO</name>
<keyword evidence="3" id="KW-0812">Transmembrane</keyword>
<dbReference type="Pfam" id="PF17064">
    <property type="entry name" value="QVR"/>
    <property type="match status" value="1"/>
</dbReference>
<dbReference type="PANTHER" id="PTHR33562">
    <property type="entry name" value="ATILLA, ISOFORM B-RELATED-RELATED"/>
    <property type="match status" value="1"/>
</dbReference>
<organism evidence="11">
    <name type="scientific">Culicoides sonorensis</name>
    <name type="common">Biting midge</name>
    <dbReference type="NCBI Taxonomy" id="179676"/>
    <lineage>
        <taxon>Eukaryota</taxon>
        <taxon>Metazoa</taxon>
        <taxon>Ecdysozoa</taxon>
        <taxon>Arthropoda</taxon>
        <taxon>Hexapoda</taxon>
        <taxon>Insecta</taxon>
        <taxon>Pterygota</taxon>
        <taxon>Neoptera</taxon>
        <taxon>Endopterygota</taxon>
        <taxon>Diptera</taxon>
        <taxon>Nematocera</taxon>
        <taxon>Chironomoidea</taxon>
        <taxon>Ceratopogonidae</taxon>
        <taxon>Ceratopogoninae</taxon>
        <taxon>Culicoides</taxon>
        <taxon>Monoculicoides</taxon>
    </lineage>
</organism>
<protein>
    <submittedName>
        <fullName evidence="10">CSON010272 protein</fullName>
    </submittedName>
    <submittedName>
        <fullName evidence="11">CSON010355 protein</fullName>
    </submittedName>
</protein>
<keyword evidence="4 9" id="KW-0732">Signal</keyword>
<dbReference type="AlphaFoldDB" id="A0A336M5C4"/>
<feature type="signal peptide" evidence="9">
    <location>
        <begin position="1"/>
        <end position="23"/>
    </location>
</feature>
<accession>A0A336M5C4</accession>
<evidence type="ECO:0000256" key="6">
    <source>
        <dbReference type="ARBA" id="ARBA00023136"/>
    </source>
</evidence>
<keyword evidence="8" id="KW-0449">Lipoprotein</keyword>
<dbReference type="EMBL" id="UFQT01000413">
    <property type="protein sequence ID" value="SSX24082.1"/>
    <property type="molecule type" value="Genomic_DNA"/>
</dbReference>
<dbReference type="VEuPathDB" id="VectorBase:CSON010355"/>
<evidence type="ECO:0000256" key="7">
    <source>
        <dbReference type="ARBA" id="ARBA00023180"/>
    </source>
</evidence>
<keyword evidence="2" id="KW-0336">GPI-anchor</keyword>
<evidence type="ECO:0000256" key="3">
    <source>
        <dbReference type="ARBA" id="ARBA00022692"/>
    </source>
</evidence>
<evidence type="ECO:0000313" key="11">
    <source>
        <dbReference type="EMBL" id="SSX24153.1"/>
    </source>
</evidence>
<evidence type="ECO:0000256" key="2">
    <source>
        <dbReference type="ARBA" id="ARBA00022622"/>
    </source>
</evidence>
<evidence type="ECO:0000256" key="9">
    <source>
        <dbReference type="SAM" id="SignalP"/>
    </source>
</evidence>
<dbReference type="GO" id="GO:0098552">
    <property type="term" value="C:side of membrane"/>
    <property type="evidence" value="ECO:0007669"/>
    <property type="project" value="UniProtKB-KW"/>
</dbReference>
<evidence type="ECO:0000256" key="4">
    <source>
        <dbReference type="ARBA" id="ARBA00022729"/>
    </source>
</evidence>